<proteinExistence type="predicted"/>
<feature type="transmembrane region" description="Helical" evidence="1">
    <location>
        <begin position="58"/>
        <end position="82"/>
    </location>
</feature>
<keyword evidence="1" id="KW-0472">Membrane</keyword>
<keyword evidence="3" id="KW-1185">Reference proteome</keyword>
<dbReference type="AlphaFoldDB" id="N9UYE0"/>
<gene>
    <name evidence="2" type="ORF">HMPREF1094_04687</name>
</gene>
<dbReference type="HOGENOM" id="CLU_1537414_0_0_9"/>
<organism evidence="2 3">
    <name type="scientific">[Clostridium] innocuum 2959</name>
    <dbReference type="NCBI Taxonomy" id="999413"/>
    <lineage>
        <taxon>Bacteria</taxon>
        <taxon>Bacillati</taxon>
        <taxon>Bacillota</taxon>
        <taxon>Clostridia</taxon>
        <taxon>Eubacteriales</taxon>
        <taxon>Clostridiaceae</taxon>
        <taxon>Clostridium</taxon>
    </lineage>
</organism>
<name>N9UYE0_CLOIN</name>
<reference evidence="2 3" key="1">
    <citation type="submission" date="2013-01" db="EMBL/GenBank/DDBJ databases">
        <title>The Genome Sequence of Clostridium innocuum 2959.</title>
        <authorList>
            <consortium name="The Broad Institute Genome Sequencing Platform"/>
            <person name="Earl A."/>
            <person name="Ward D."/>
            <person name="Feldgarden M."/>
            <person name="Gevers D."/>
            <person name="Courvalin P."/>
            <person name="Lambert T."/>
            <person name="Walker B."/>
            <person name="Young S.K."/>
            <person name="Zeng Q."/>
            <person name="Gargeya S."/>
            <person name="Fitzgerald M."/>
            <person name="Haas B."/>
            <person name="Abouelleil A."/>
            <person name="Alvarado L."/>
            <person name="Arachchi H.M."/>
            <person name="Berlin A.M."/>
            <person name="Chapman S.B."/>
            <person name="Dewar J."/>
            <person name="Goldberg J."/>
            <person name="Griggs A."/>
            <person name="Gujja S."/>
            <person name="Hansen M."/>
            <person name="Howarth C."/>
            <person name="Imamovic A."/>
            <person name="Larimer J."/>
            <person name="McCowan C."/>
            <person name="Murphy C."/>
            <person name="Neiman D."/>
            <person name="Pearson M."/>
            <person name="Priest M."/>
            <person name="Roberts A."/>
            <person name="Saif S."/>
            <person name="Shea T."/>
            <person name="Sisk P."/>
            <person name="Sykes S."/>
            <person name="Wortman J."/>
            <person name="Nusbaum C."/>
            <person name="Birren B."/>
        </authorList>
    </citation>
    <scope>NUCLEOTIDE SEQUENCE [LARGE SCALE GENOMIC DNA]</scope>
    <source>
        <strain evidence="2 3">2959</strain>
    </source>
</reference>
<sequence>MFLKIKQWFIFATKSIVQILCYFCFVFMSILISTAVVFNYDEQFHMMIYDITDTDFLIVLLEIFICLIVVFIISIIINILFLKHSNNELVYTCIDFTFAFFILILFAFILSINNILNDYLDLLIQMKAPSSLSYLDIQKAAFIMKSSINLFICFLISCIVAFQTTFKFCRKITR</sequence>
<keyword evidence="1" id="KW-0812">Transmembrane</keyword>
<feature type="transmembrane region" description="Helical" evidence="1">
    <location>
        <begin position="20"/>
        <end position="38"/>
    </location>
</feature>
<dbReference type="EMBL" id="AGYV01000016">
    <property type="protein sequence ID" value="ENY83460.1"/>
    <property type="molecule type" value="Genomic_DNA"/>
</dbReference>
<evidence type="ECO:0000313" key="3">
    <source>
        <dbReference type="Proteomes" id="UP000013051"/>
    </source>
</evidence>
<keyword evidence="1" id="KW-1133">Transmembrane helix</keyword>
<accession>N9UYE0</accession>
<protein>
    <submittedName>
        <fullName evidence="2">Uncharacterized protein</fullName>
    </submittedName>
</protein>
<feature type="transmembrane region" description="Helical" evidence="1">
    <location>
        <begin position="148"/>
        <end position="169"/>
    </location>
</feature>
<comment type="caution">
    <text evidence="2">The sequence shown here is derived from an EMBL/GenBank/DDBJ whole genome shotgun (WGS) entry which is preliminary data.</text>
</comment>
<evidence type="ECO:0000256" key="1">
    <source>
        <dbReference type="SAM" id="Phobius"/>
    </source>
</evidence>
<evidence type="ECO:0000313" key="2">
    <source>
        <dbReference type="EMBL" id="ENY83460.1"/>
    </source>
</evidence>
<feature type="transmembrane region" description="Helical" evidence="1">
    <location>
        <begin position="89"/>
        <end position="112"/>
    </location>
</feature>
<dbReference type="Proteomes" id="UP000013051">
    <property type="component" value="Unassembled WGS sequence"/>
</dbReference>